<proteinExistence type="predicted"/>
<keyword evidence="2" id="KW-1185">Reference proteome</keyword>
<evidence type="ECO:0000313" key="1">
    <source>
        <dbReference type="EMBL" id="TGO72916.1"/>
    </source>
</evidence>
<protein>
    <submittedName>
        <fullName evidence="1">Uncharacterized protein</fullName>
    </submittedName>
</protein>
<dbReference type="AlphaFoldDB" id="A0A4Z1JHE6"/>
<dbReference type="EMBL" id="PQXM01000405">
    <property type="protein sequence ID" value="TGO72916.1"/>
    <property type="molecule type" value="Genomic_DNA"/>
</dbReference>
<reference evidence="1 2" key="1">
    <citation type="submission" date="2017-12" db="EMBL/GenBank/DDBJ databases">
        <title>Comparative genomics of Botrytis spp.</title>
        <authorList>
            <person name="Valero-Jimenez C.A."/>
            <person name="Tapia P."/>
            <person name="Veloso J."/>
            <person name="Silva-Moreno E."/>
            <person name="Staats M."/>
            <person name="Valdes J.H."/>
            <person name="Van Kan J.A.L."/>
        </authorList>
    </citation>
    <scope>NUCLEOTIDE SEQUENCE [LARGE SCALE GENOMIC DNA]</scope>
    <source>
        <strain evidence="1 2">Be9601</strain>
    </source>
</reference>
<dbReference type="Proteomes" id="UP000297229">
    <property type="component" value="Unassembled WGS sequence"/>
</dbReference>
<name>A0A4Z1JHE6_9HELO</name>
<comment type="caution">
    <text evidence="1">The sequence shown here is derived from an EMBL/GenBank/DDBJ whole genome shotgun (WGS) entry which is preliminary data.</text>
</comment>
<sequence length="381" mass="43289">MNVMKELAFSTTTAGDEAVESPEAPDPIDSAVIINLTFADRDTKTINEIQLQEGAELLEITKLQNIEPRPGVFDQPAIVKQDETEEEIGLDRLAVVDQDFKCSELVSAEIWRDNAGFVPSQLLLVCRESHDLFLEHYSIMDLQSLPGDEVISDATTDSSNSTFHASSSGYIDNKSDTLVIRDLHELATDLLFFNMHLNLSVDQGELDFNPLSINCLHPVNADTISSLVECVEKVHYRVNPEDWVQEPSFTGQLALDSCIVYKSQYLDRVQINPSYWGGIEFETSILINFQPDHDFYIINRSSPNQKDPGGNPRSLITRSESCRGTISLYFDHWKDNLPVYYDGSFYKSCGEKEQHEGYESATRYDYDKWPWNDLKNFTVRK</sequence>
<organism evidence="1 2">
    <name type="scientific">Botrytis elliptica</name>
    <dbReference type="NCBI Taxonomy" id="278938"/>
    <lineage>
        <taxon>Eukaryota</taxon>
        <taxon>Fungi</taxon>
        <taxon>Dikarya</taxon>
        <taxon>Ascomycota</taxon>
        <taxon>Pezizomycotina</taxon>
        <taxon>Leotiomycetes</taxon>
        <taxon>Helotiales</taxon>
        <taxon>Sclerotiniaceae</taxon>
        <taxon>Botrytis</taxon>
    </lineage>
</organism>
<evidence type="ECO:0000313" key="2">
    <source>
        <dbReference type="Proteomes" id="UP000297229"/>
    </source>
</evidence>
<accession>A0A4Z1JHE6</accession>
<gene>
    <name evidence="1" type="ORF">BELL_0407g00080</name>
</gene>